<feature type="domain" description="HTH OST-type" evidence="2">
    <location>
        <begin position="679"/>
        <end position="753"/>
    </location>
</feature>
<comment type="caution">
    <text evidence="3">The sequence shown here is derived from an EMBL/GenBank/DDBJ whole genome shotgun (WGS) entry which is preliminary data.</text>
</comment>
<feature type="compositionally biased region" description="Low complexity" evidence="1">
    <location>
        <begin position="542"/>
        <end position="555"/>
    </location>
</feature>
<feature type="compositionally biased region" description="Polar residues" evidence="1">
    <location>
        <begin position="520"/>
        <end position="541"/>
    </location>
</feature>
<sequence>MSMLEEQSSVNLNECSGSSSIARRLYLSSTRLLSNPSLANADSCSTSGQKSSSADDTSNISANTADLTTYDAEVDKKFVTSADSVPYFCQPILNVPLSATINTLNSTCPNVVTPAAHPVSTANPVNYYDLFTGRSQTQTMSTPIQSLPYYSGQDYSKYPIFPPPSNNLSCLQTYSVGQHTDYTDRSQNGLQTAPPSTRVMDTPYFPTYPSATDGSRFNCASGGIDGHTRYTDPSVNRQARHTFPGYHIPGTDDPVTQPSCTSRAVGSGVELLVSNLDYNIGAKEWRKILFTQLQSTVKNVHSIVIQTQADGSNYAIIKVGSIEDARLAISHFHRKKIGYKRIQVNIVSPNGICGAKGLKSEVVSLLRSVSTNALPVCKFIDLFEKRYHRSISVSDLYKMRDVIEIREQSGSQGGRLITLSVRAQRFDSIETSSSTDPVLCRRHCVEGSQEYLQAMDHPLLPNVQASLNVFRQHVLKLLQDHGGSMPLLSFPACYKAEFGELTVLPSSLTGTAETNGGFKQPSSTNTESNLSPTGDSGRPSSATPVPTGNTTTNGACIVPDSPLENDPSHDRSGDHVGSVNSTGVPLEHLLTCVPSVRIQVEQNGMRKLVFDPGLDQSHPVYALNGTSVPSHLAPNVDVFCKPQVPDPLGSASPTVSQSSANLNGACPNGASTPGILLDQLHQFSREVVDLLKHQPGCQILLSKFIPSYHHHFGKQCRVADYGYSKLHELIEALPSVVHVMGSGHVRLLTLSHRVQVRRFTNELIKVLKSQSTKSCRLADYASIYRRIYRKDFRITDYGVCYLSDMLMEVSDSAVEVSQTNGETIISLPKRVQTMEERERTELFAIEVADLLCQSPRCRLPFNKFIPSYHHHFSRQCRVADYGFTKLIDLLEAVPNVVQIIEEHGEKFVTLVRQRHLRIVAEQLLSMLETAPGKRIPLDELPNAYMKHQGYALCLEDLEFTSVRELLSKLPRLVRIETVCLDQTGSHTALTSNDGDSTGIAFAPGDTRPTEKKSSVSQDATDEENSAQDSSDDGTVTPTTQTEEVNHDPHGKTGAIEFSEIPQNCTLDYVCLADRAQIKHLAHKVLLVLLEAPSGTLSIAQFSERFRCTFRDEPNLNLIHDELGDIVEFKKLSNPSADDALLSAANSTRWNDSSLNEPPVAGTSSPATAAEQDSSVGSSVALVTTSFNGLAESHEPVTNWEATSSIIALRPLILFARELRELLRQNQGKLLLVQLCAVYQRRFGIPLRPQRYNYPSLATLLQAVDFVAVMRGRGVRCMLVLCQDFLGKLSYRVAYNTKPVLEENHAVQTTTDTDSKELCSSTRTTELNGTKSLNSTHLSTSQSSWNLSQLASGYTTVMPSSSDYVSPASDMMYRAASQSAESRSTVNSILTTPTHSNNTGGPYSNPYVSTHTVAACNAVNSFLPTNPMDANAYSFYQFSARTVTAPNAPAGQSTTVSNATPQSHALFSARSPYTTSVLLDAQPTYHYLPTSFDYNPSMDPTANGQQSNCNPAAYGSVLYPPPQTTGCAPITVVPPAGQSNPCVIGPGGECTNAPIPYHAPIYPASSMYPFTSCISFPPISTPPTACGQHPGVGTELRGSTNPGPTIAASAATGLRSAVSSAYMGSDKLPLHPNPTMASQNGMNYSPFAVNPAAPQQQQQQLDELVERLTYDSTNSGGIINRTDMSAGKTTLTVNGSSPANRSTGQLAPVTYHTPTMSTPLSYTAGLPGRTVDNGITSPYAAPMLSAYWTPQTAPSACIPSTPFTNAALVNSFSSGNLIGRGGDTASVLSRSAPAAQTESAADSVDRPEKAQQLMQPFVQLVECEHVNGILPEVIASSNLNAEKEGSSKSTVVPLDRGGPGSRYSLLTPNPDAFHLDGSKPQSANVPFQNSASTVKQEIGNAVDTMSQLLLAKQPSVMPQYSGILAQNQLSAVEFPAADQPKEMPNPMVTSDPNRLRSCASQLPTFDVSMSPEDAGSNFSFDGLLAELRLEEKQQQQQQQRQRQQQRQKEQQQQTRAVKSRCDESDSDLKQNTCMLLENFTYL</sequence>
<feature type="region of interest" description="Disordered" evidence="1">
    <location>
        <begin position="181"/>
        <end position="202"/>
    </location>
</feature>
<dbReference type="Proteomes" id="UP000728185">
    <property type="component" value="Unassembled WGS sequence"/>
</dbReference>
<dbReference type="CDD" id="cd08824">
    <property type="entry name" value="LOTUS"/>
    <property type="match status" value="2"/>
</dbReference>
<feature type="domain" description="HTH OST-type" evidence="2">
    <location>
        <begin position="755"/>
        <end position="830"/>
    </location>
</feature>
<evidence type="ECO:0000313" key="3">
    <source>
        <dbReference type="EMBL" id="KAA0183672.1"/>
    </source>
</evidence>
<evidence type="ECO:0000259" key="2">
    <source>
        <dbReference type="PROSITE" id="PS51644"/>
    </source>
</evidence>
<dbReference type="GO" id="GO:0003676">
    <property type="term" value="F:nucleic acid binding"/>
    <property type="evidence" value="ECO:0007669"/>
    <property type="project" value="InterPro"/>
</dbReference>
<protein>
    <submittedName>
        <fullName evidence="3">Limkain-b1</fullName>
    </submittedName>
</protein>
<dbReference type="InterPro" id="IPR041966">
    <property type="entry name" value="LOTUS-like"/>
</dbReference>
<evidence type="ECO:0000313" key="4">
    <source>
        <dbReference type="Proteomes" id="UP000728185"/>
    </source>
</evidence>
<proteinExistence type="predicted"/>
<feature type="region of interest" description="Disordered" evidence="1">
    <location>
        <begin position="1149"/>
        <end position="1172"/>
    </location>
</feature>
<dbReference type="InterPro" id="IPR012677">
    <property type="entry name" value="Nucleotide-bd_a/b_plait_sf"/>
</dbReference>
<feature type="compositionally biased region" description="Polar residues" evidence="1">
    <location>
        <begin position="1032"/>
        <end position="1042"/>
    </location>
</feature>
<gene>
    <name evidence="3" type="ORF">FBUS_01648</name>
</gene>
<feature type="region of interest" description="Disordered" evidence="1">
    <location>
        <begin position="512"/>
        <end position="580"/>
    </location>
</feature>
<feature type="compositionally biased region" description="Low complexity" evidence="1">
    <location>
        <begin position="1993"/>
        <end position="2003"/>
    </location>
</feature>
<dbReference type="InterPro" id="IPR025605">
    <property type="entry name" value="OST-HTH/LOTUS_dom"/>
</dbReference>
<feature type="compositionally biased region" description="Polar residues" evidence="1">
    <location>
        <begin position="1787"/>
        <end position="1799"/>
    </location>
</feature>
<dbReference type="Gene3D" id="3.30.420.610">
    <property type="entry name" value="LOTUS domain-like"/>
    <property type="match status" value="4"/>
</dbReference>
<feature type="region of interest" description="Disordered" evidence="1">
    <location>
        <begin position="38"/>
        <end position="60"/>
    </location>
</feature>
<accession>A0A8E0RNV7</accession>
<feature type="domain" description="HTH OST-type" evidence="2">
    <location>
        <begin position="915"/>
        <end position="992"/>
    </location>
</feature>
<feature type="region of interest" description="Disordered" evidence="1">
    <location>
        <begin position="1636"/>
        <end position="1657"/>
    </location>
</feature>
<dbReference type="PROSITE" id="PS51644">
    <property type="entry name" value="HTH_OST"/>
    <property type="match status" value="5"/>
</dbReference>
<feature type="region of interest" description="Disordered" evidence="1">
    <location>
        <begin position="985"/>
        <end position="1054"/>
    </location>
</feature>
<feature type="region of interest" description="Disordered" evidence="1">
    <location>
        <begin position="1990"/>
        <end position="2023"/>
    </location>
</feature>
<feature type="compositionally biased region" description="Polar residues" evidence="1">
    <location>
        <begin position="181"/>
        <end position="195"/>
    </location>
</feature>
<keyword evidence="4" id="KW-1185">Reference proteome</keyword>
<evidence type="ECO:0000256" key="1">
    <source>
        <dbReference type="SAM" id="MobiDB-lite"/>
    </source>
</evidence>
<dbReference type="Gene3D" id="3.30.70.330">
    <property type="match status" value="1"/>
</dbReference>
<dbReference type="SUPFAM" id="SSF54928">
    <property type="entry name" value="RNA-binding domain, RBD"/>
    <property type="match status" value="1"/>
</dbReference>
<dbReference type="EMBL" id="LUCM01011629">
    <property type="protein sequence ID" value="KAA0183672.1"/>
    <property type="molecule type" value="Genomic_DNA"/>
</dbReference>
<feature type="compositionally biased region" description="Polar residues" evidence="1">
    <location>
        <begin position="985"/>
        <end position="995"/>
    </location>
</feature>
<dbReference type="InterPro" id="IPR035979">
    <property type="entry name" value="RBD_domain_sf"/>
</dbReference>
<organism evidence="3 4">
    <name type="scientific">Fasciolopsis buskii</name>
    <dbReference type="NCBI Taxonomy" id="27845"/>
    <lineage>
        <taxon>Eukaryota</taxon>
        <taxon>Metazoa</taxon>
        <taxon>Spiralia</taxon>
        <taxon>Lophotrochozoa</taxon>
        <taxon>Platyhelminthes</taxon>
        <taxon>Trematoda</taxon>
        <taxon>Digenea</taxon>
        <taxon>Plagiorchiida</taxon>
        <taxon>Echinostomata</taxon>
        <taxon>Echinostomatoidea</taxon>
        <taxon>Fasciolidae</taxon>
        <taxon>Fasciolopsis</taxon>
    </lineage>
</organism>
<feature type="region of interest" description="Disordered" evidence="1">
    <location>
        <begin position="1787"/>
        <end position="1807"/>
    </location>
</feature>
<feature type="domain" description="HTH OST-type" evidence="2">
    <location>
        <begin position="839"/>
        <end position="912"/>
    </location>
</feature>
<name>A0A8E0RNV7_9TREM</name>
<feature type="domain" description="HTH OST-type" evidence="2">
    <location>
        <begin position="1210"/>
        <end position="1282"/>
    </location>
</feature>
<dbReference type="InterPro" id="IPR034191">
    <property type="entry name" value="MARF1_RRM2"/>
</dbReference>
<dbReference type="OrthoDB" id="549353at2759"/>
<dbReference type="Pfam" id="PF19687">
    <property type="entry name" value="MARF1_LOTUS"/>
    <property type="match status" value="1"/>
</dbReference>
<dbReference type="Pfam" id="PF12872">
    <property type="entry name" value="OST-HTH"/>
    <property type="match status" value="5"/>
</dbReference>
<feature type="compositionally biased region" description="Acidic residues" evidence="1">
    <location>
        <begin position="1019"/>
        <end position="1031"/>
    </location>
</feature>
<reference evidence="3" key="1">
    <citation type="submission" date="2019-05" db="EMBL/GenBank/DDBJ databases">
        <title>Annotation for the trematode Fasciolopsis buski.</title>
        <authorList>
            <person name="Choi Y.-J."/>
        </authorList>
    </citation>
    <scope>NUCLEOTIDE SEQUENCE</scope>
    <source>
        <strain evidence="3">HT</strain>
        <tissue evidence="3">Whole worm</tissue>
    </source>
</reference>
<dbReference type="CDD" id="cd12256">
    <property type="entry name" value="RRM2_LKAP"/>
    <property type="match status" value="1"/>
</dbReference>
<dbReference type="InterPro" id="IPR045602">
    <property type="entry name" value="MARF1_LOTUS"/>
</dbReference>